<gene>
    <name evidence="1" type="ORF">BN55_03385</name>
</gene>
<evidence type="ECO:0000313" key="1">
    <source>
        <dbReference type="EMBL" id="CCI80967.1"/>
    </source>
</evidence>
<name>I7L4T8_9LACO</name>
<evidence type="ECO:0000313" key="2">
    <source>
        <dbReference type="Proteomes" id="UP000009320"/>
    </source>
</evidence>
<dbReference type="STRING" id="1423758.FC41_GL000268"/>
<protein>
    <submittedName>
        <fullName evidence="1">Uncharacterized protein</fullName>
    </submittedName>
</protein>
<comment type="caution">
    <text evidence="1">The sequence shown here is derived from an EMBL/GenBank/DDBJ whole genome shotgun (WGS) entry which is preliminary data.</text>
</comment>
<keyword evidence="2" id="KW-1185">Reference proteome</keyword>
<dbReference type="RefSeq" id="WP_008469547.1">
    <property type="nucleotide sequence ID" value="NZ_AYZP01000001.1"/>
</dbReference>
<sequence length="56" mass="6635">MALPKFDQEKEDIIKEVREMIHRDRDNGYILESLQSQYGEDFSDADLKKFIQEASN</sequence>
<accession>I7L4T8</accession>
<dbReference type="GeneID" id="82848053"/>
<organism evidence="1 2">
    <name type="scientific">Lactobacillus hominis DSM 23910 = CRBIP 24.179</name>
    <dbReference type="NCBI Taxonomy" id="1423758"/>
    <lineage>
        <taxon>Bacteria</taxon>
        <taxon>Bacillati</taxon>
        <taxon>Bacillota</taxon>
        <taxon>Bacilli</taxon>
        <taxon>Lactobacillales</taxon>
        <taxon>Lactobacillaceae</taxon>
        <taxon>Lactobacillus</taxon>
    </lineage>
</organism>
<dbReference type="Proteomes" id="UP000009320">
    <property type="component" value="Unassembled WGS sequence"/>
</dbReference>
<proteinExistence type="predicted"/>
<reference evidence="1 2" key="1">
    <citation type="submission" date="2012-06" db="EMBL/GenBank/DDBJ databases">
        <title>Draft Genome Sequence of Lactobacillus hominis Strain CRBIP 24.179T, isolated from human intestine.</title>
        <authorList>
            <person name="Cousin S."/>
            <person name="Ma L."/>
            <person name="Bizet C."/>
            <person name="Loux V."/>
            <person name="Bouchier C."/>
            <person name="Clermont D."/>
            <person name="Creno S."/>
        </authorList>
    </citation>
    <scope>NUCLEOTIDE SEQUENCE [LARGE SCALE GENOMIC DNA]</scope>
    <source>
        <strain evidence="2">CRBIP 24.179T</strain>
    </source>
</reference>
<dbReference type="AlphaFoldDB" id="I7L4T8"/>
<dbReference type="EMBL" id="CAKE01000001">
    <property type="protein sequence ID" value="CCI80967.1"/>
    <property type="molecule type" value="Genomic_DNA"/>
</dbReference>